<dbReference type="Proteomes" id="UP000011087">
    <property type="component" value="Unassembled WGS sequence"/>
</dbReference>
<feature type="compositionally biased region" description="Acidic residues" evidence="1">
    <location>
        <begin position="277"/>
        <end position="288"/>
    </location>
</feature>
<evidence type="ECO:0000313" key="5">
    <source>
        <dbReference type="Proteomes" id="UP000011087"/>
    </source>
</evidence>
<feature type="transmembrane region" description="Helical" evidence="2">
    <location>
        <begin position="21"/>
        <end position="39"/>
    </location>
</feature>
<name>L1IUU9_GUITC</name>
<keyword evidence="5" id="KW-1185">Reference proteome</keyword>
<gene>
    <name evidence="3" type="ORF">GUITHDRAFT_114167</name>
</gene>
<keyword evidence="2" id="KW-0812">Transmembrane</keyword>
<feature type="region of interest" description="Disordered" evidence="1">
    <location>
        <begin position="65"/>
        <end position="94"/>
    </location>
</feature>
<keyword evidence="2" id="KW-1133">Transmembrane helix</keyword>
<organism evidence="3">
    <name type="scientific">Guillardia theta (strain CCMP2712)</name>
    <name type="common">Cryptophyte</name>
    <dbReference type="NCBI Taxonomy" id="905079"/>
    <lineage>
        <taxon>Eukaryota</taxon>
        <taxon>Cryptophyceae</taxon>
        <taxon>Pyrenomonadales</taxon>
        <taxon>Geminigeraceae</taxon>
        <taxon>Guillardia</taxon>
    </lineage>
</organism>
<dbReference type="PaxDb" id="55529-EKX39669"/>
<dbReference type="GeneID" id="17296427"/>
<dbReference type="AlphaFoldDB" id="L1IUU9"/>
<evidence type="ECO:0000256" key="1">
    <source>
        <dbReference type="SAM" id="MobiDB-lite"/>
    </source>
</evidence>
<reference evidence="5" key="2">
    <citation type="submission" date="2012-11" db="EMBL/GenBank/DDBJ databases">
        <authorList>
            <person name="Kuo A."/>
            <person name="Curtis B.A."/>
            <person name="Tanifuji G."/>
            <person name="Burki F."/>
            <person name="Gruber A."/>
            <person name="Irimia M."/>
            <person name="Maruyama S."/>
            <person name="Arias M.C."/>
            <person name="Ball S.G."/>
            <person name="Gile G.H."/>
            <person name="Hirakawa Y."/>
            <person name="Hopkins J.F."/>
            <person name="Rensing S.A."/>
            <person name="Schmutz J."/>
            <person name="Symeonidi A."/>
            <person name="Elias M."/>
            <person name="Eveleigh R.J."/>
            <person name="Herman E.K."/>
            <person name="Klute M.J."/>
            <person name="Nakayama T."/>
            <person name="Obornik M."/>
            <person name="Reyes-Prieto A."/>
            <person name="Armbrust E.V."/>
            <person name="Aves S.J."/>
            <person name="Beiko R.G."/>
            <person name="Coutinho P."/>
            <person name="Dacks J.B."/>
            <person name="Durnford D.G."/>
            <person name="Fast N.M."/>
            <person name="Green B.R."/>
            <person name="Grisdale C."/>
            <person name="Hempe F."/>
            <person name="Henrissat B."/>
            <person name="Hoppner M.P."/>
            <person name="Ishida K.-I."/>
            <person name="Kim E."/>
            <person name="Koreny L."/>
            <person name="Kroth P.G."/>
            <person name="Liu Y."/>
            <person name="Malik S.-B."/>
            <person name="Maier U.G."/>
            <person name="McRose D."/>
            <person name="Mock T."/>
            <person name="Neilson J.A."/>
            <person name="Onodera N.T."/>
            <person name="Poole A.M."/>
            <person name="Pritham E.J."/>
            <person name="Richards T.A."/>
            <person name="Rocap G."/>
            <person name="Roy S.W."/>
            <person name="Sarai C."/>
            <person name="Schaack S."/>
            <person name="Shirato S."/>
            <person name="Slamovits C.H."/>
            <person name="Spencer D.F."/>
            <person name="Suzuki S."/>
            <person name="Worden A.Z."/>
            <person name="Zauner S."/>
            <person name="Barry K."/>
            <person name="Bell C."/>
            <person name="Bharti A.K."/>
            <person name="Crow J.A."/>
            <person name="Grimwood J."/>
            <person name="Kramer R."/>
            <person name="Lindquist E."/>
            <person name="Lucas S."/>
            <person name="Salamov A."/>
            <person name="McFadden G.I."/>
            <person name="Lane C.E."/>
            <person name="Keeling P.J."/>
            <person name="Gray M.W."/>
            <person name="Grigoriev I.V."/>
            <person name="Archibald J.M."/>
        </authorList>
    </citation>
    <scope>NUCLEOTIDE SEQUENCE</scope>
    <source>
        <strain evidence="5">CCMP2712</strain>
    </source>
</reference>
<dbReference type="KEGG" id="gtt:GUITHDRAFT_114167"/>
<keyword evidence="2" id="KW-0472">Membrane</keyword>
<evidence type="ECO:0000313" key="4">
    <source>
        <dbReference type="EnsemblProtists" id="EKX39669"/>
    </source>
</evidence>
<dbReference type="RefSeq" id="XP_005826649.1">
    <property type="nucleotide sequence ID" value="XM_005826592.1"/>
</dbReference>
<sequence length="378" mass="40368">MKETEQGEEQDFSMFGRLIKIGAITSTAVFGVVATYSAITGKSLQESAEELLRIVRKGVLKLEPMDSEQQPSDFRSDVSLAGTSTTNGRRVSKRELASSLTTLSSSMDFNSMHGANDEELFTPGSLAVSAAQLDGQSPTLNLGKEETNTLLGRRSNRNTPTAANAPVVQLSNPVESSDELEDAVIMTVTAYEIAGESPSNLNLGADSSDRASIFNRRKSKVENDQLTTATAASFIKGKETVLEQPLLESPSSEAKKGKQGLLARRSNSFRKRKEVDEPHDDDQDEQDEQTLPTLPSLAVSSSEVHGETPQVQLNAEAPGGNGSKGGKPTILQRRNSSKKLRTEGNDDPEAIKAAADAVKTAVDAALSGLSPMTSEDVL</sequence>
<protein>
    <submittedName>
        <fullName evidence="3 4">Uncharacterized protein</fullName>
    </submittedName>
</protein>
<evidence type="ECO:0000256" key="2">
    <source>
        <dbReference type="SAM" id="Phobius"/>
    </source>
</evidence>
<dbReference type="HOGENOM" id="CLU_732479_0_0_1"/>
<dbReference type="EnsemblProtists" id="EKX39669">
    <property type="protein sequence ID" value="EKX39669"/>
    <property type="gene ID" value="GUITHDRAFT_114167"/>
</dbReference>
<accession>L1IUU9</accession>
<reference evidence="3 5" key="1">
    <citation type="journal article" date="2012" name="Nature">
        <title>Algal genomes reveal evolutionary mosaicism and the fate of nucleomorphs.</title>
        <authorList>
            <consortium name="DOE Joint Genome Institute"/>
            <person name="Curtis B.A."/>
            <person name="Tanifuji G."/>
            <person name="Burki F."/>
            <person name="Gruber A."/>
            <person name="Irimia M."/>
            <person name="Maruyama S."/>
            <person name="Arias M.C."/>
            <person name="Ball S.G."/>
            <person name="Gile G.H."/>
            <person name="Hirakawa Y."/>
            <person name="Hopkins J.F."/>
            <person name="Kuo A."/>
            <person name="Rensing S.A."/>
            <person name="Schmutz J."/>
            <person name="Symeonidi A."/>
            <person name="Elias M."/>
            <person name="Eveleigh R.J."/>
            <person name="Herman E.K."/>
            <person name="Klute M.J."/>
            <person name="Nakayama T."/>
            <person name="Obornik M."/>
            <person name="Reyes-Prieto A."/>
            <person name="Armbrust E.V."/>
            <person name="Aves S.J."/>
            <person name="Beiko R.G."/>
            <person name="Coutinho P."/>
            <person name="Dacks J.B."/>
            <person name="Durnford D.G."/>
            <person name="Fast N.M."/>
            <person name="Green B.R."/>
            <person name="Grisdale C.J."/>
            <person name="Hempel F."/>
            <person name="Henrissat B."/>
            <person name="Hoppner M.P."/>
            <person name="Ishida K."/>
            <person name="Kim E."/>
            <person name="Koreny L."/>
            <person name="Kroth P.G."/>
            <person name="Liu Y."/>
            <person name="Malik S.B."/>
            <person name="Maier U.G."/>
            <person name="McRose D."/>
            <person name="Mock T."/>
            <person name="Neilson J.A."/>
            <person name="Onodera N.T."/>
            <person name="Poole A.M."/>
            <person name="Pritham E.J."/>
            <person name="Richards T.A."/>
            <person name="Rocap G."/>
            <person name="Roy S.W."/>
            <person name="Sarai C."/>
            <person name="Schaack S."/>
            <person name="Shirato S."/>
            <person name="Slamovits C.H."/>
            <person name="Spencer D.F."/>
            <person name="Suzuki S."/>
            <person name="Worden A.Z."/>
            <person name="Zauner S."/>
            <person name="Barry K."/>
            <person name="Bell C."/>
            <person name="Bharti A.K."/>
            <person name="Crow J.A."/>
            <person name="Grimwood J."/>
            <person name="Kramer R."/>
            <person name="Lindquist E."/>
            <person name="Lucas S."/>
            <person name="Salamov A."/>
            <person name="McFadden G.I."/>
            <person name="Lane C.E."/>
            <person name="Keeling P.J."/>
            <person name="Gray M.W."/>
            <person name="Grigoriev I.V."/>
            <person name="Archibald J.M."/>
        </authorList>
    </citation>
    <scope>NUCLEOTIDE SEQUENCE</scope>
    <source>
        <strain evidence="3 5">CCMP2712</strain>
    </source>
</reference>
<proteinExistence type="predicted"/>
<feature type="region of interest" description="Disordered" evidence="1">
    <location>
        <begin position="245"/>
        <end position="349"/>
    </location>
</feature>
<feature type="compositionally biased region" description="Polar residues" evidence="1">
    <location>
        <begin position="290"/>
        <end position="313"/>
    </location>
</feature>
<dbReference type="EMBL" id="JH993037">
    <property type="protein sequence ID" value="EKX39669.1"/>
    <property type="molecule type" value="Genomic_DNA"/>
</dbReference>
<evidence type="ECO:0000313" key="3">
    <source>
        <dbReference type="EMBL" id="EKX39669.1"/>
    </source>
</evidence>
<reference evidence="4" key="3">
    <citation type="submission" date="2015-06" db="UniProtKB">
        <authorList>
            <consortium name="EnsemblProtists"/>
        </authorList>
    </citation>
    <scope>IDENTIFICATION</scope>
</reference>